<feature type="domain" description="ATPase of the ABC class C-terminal" evidence="1">
    <location>
        <begin position="1"/>
        <end position="84"/>
    </location>
</feature>
<feature type="domain" description="MRB1590-like C-terminal" evidence="2">
    <location>
        <begin position="114"/>
        <end position="209"/>
    </location>
</feature>
<proteinExistence type="predicted"/>
<protein>
    <submittedName>
        <fullName evidence="3">Uncharacterized protein</fullName>
    </submittedName>
</protein>
<sequence length="218" mass="23325">MIRDDKMMELVAKDKEPITPFVRKVRSLYTEKGVSSILVIGGSGDYFDVADHVVMMDCYTCHDVTERAKTIATNANKAIEASNGNLHHTSSAPLPFGDITPRCPVGQSFKAKGKVAVRATNVISYGDVELDLSGLEQIVSTSQTNSISSALQKIGSSSTSGRSTLLEVIASIDATLDRDGLDALAPGQFHGGLARPRSFEIAGAVNRLRVDGNMVQKK</sequence>
<evidence type="ECO:0000259" key="1">
    <source>
        <dbReference type="Pfam" id="PF09818"/>
    </source>
</evidence>
<organism evidence="3">
    <name type="scientific">Ditylum brightwellii</name>
    <dbReference type="NCBI Taxonomy" id="49249"/>
    <lineage>
        <taxon>Eukaryota</taxon>
        <taxon>Sar</taxon>
        <taxon>Stramenopiles</taxon>
        <taxon>Ochrophyta</taxon>
        <taxon>Bacillariophyta</taxon>
        <taxon>Mediophyceae</taxon>
        <taxon>Lithodesmiophycidae</taxon>
        <taxon>Lithodesmiales</taxon>
        <taxon>Lithodesmiaceae</taxon>
        <taxon>Ditylum</taxon>
    </lineage>
</organism>
<name>A0A6S9AKR4_9STRA</name>
<dbReference type="InterPro" id="IPR049069">
    <property type="entry name" value="MRB1590-like_C"/>
</dbReference>
<dbReference type="InterPro" id="IPR019195">
    <property type="entry name" value="ABC_ATPase_put"/>
</dbReference>
<dbReference type="Pfam" id="PF21117">
    <property type="entry name" value="MRB1590_C"/>
    <property type="match status" value="1"/>
</dbReference>
<reference evidence="3" key="1">
    <citation type="submission" date="2021-01" db="EMBL/GenBank/DDBJ databases">
        <authorList>
            <person name="Corre E."/>
            <person name="Pelletier E."/>
            <person name="Niang G."/>
            <person name="Scheremetjew M."/>
            <person name="Finn R."/>
            <person name="Kale V."/>
            <person name="Holt S."/>
            <person name="Cochrane G."/>
            <person name="Meng A."/>
            <person name="Brown T."/>
            <person name="Cohen L."/>
        </authorList>
    </citation>
    <scope>NUCLEOTIDE SEQUENCE</scope>
    <source>
        <strain evidence="3">GSO104</strain>
    </source>
</reference>
<dbReference type="Pfam" id="PF09818">
    <property type="entry name" value="ABC_ATPase"/>
    <property type="match status" value="1"/>
</dbReference>
<dbReference type="EMBL" id="HBNS01062095">
    <property type="protein sequence ID" value="CAE4670558.1"/>
    <property type="molecule type" value="Transcribed_RNA"/>
</dbReference>
<dbReference type="PANTHER" id="PTHR38149:SF1">
    <property type="entry name" value="ATPASE"/>
    <property type="match status" value="1"/>
</dbReference>
<accession>A0A6S9AKR4</accession>
<evidence type="ECO:0000259" key="2">
    <source>
        <dbReference type="Pfam" id="PF21117"/>
    </source>
</evidence>
<dbReference type="InterPro" id="IPR046834">
    <property type="entry name" value="ABC_ATPase_C"/>
</dbReference>
<dbReference type="AlphaFoldDB" id="A0A6S9AKR4"/>
<gene>
    <name evidence="3" type="ORF">DBRI00130_LOCUS44804</name>
</gene>
<dbReference type="PANTHER" id="PTHR38149">
    <property type="entry name" value="ATPASE"/>
    <property type="match status" value="1"/>
</dbReference>
<evidence type="ECO:0000313" key="3">
    <source>
        <dbReference type="EMBL" id="CAE4670558.1"/>
    </source>
</evidence>